<proteinExistence type="predicted"/>
<reference evidence="1" key="1">
    <citation type="submission" date="2022-09" db="EMBL/GenBank/DDBJ databases">
        <title>Fusarium specimens isolated from Avocado Roots.</title>
        <authorList>
            <person name="Stajich J."/>
            <person name="Roper C."/>
            <person name="Heimlech-Rivalta G."/>
        </authorList>
    </citation>
    <scope>NUCLEOTIDE SEQUENCE</scope>
    <source>
        <strain evidence="1">CF00136</strain>
    </source>
</reference>
<accession>A0A9W8RXQ1</accession>
<gene>
    <name evidence="1" type="ORF">NW762_009042</name>
</gene>
<dbReference type="OrthoDB" id="3554680at2759"/>
<comment type="caution">
    <text evidence="1">The sequence shown here is derived from an EMBL/GenBank/DDBJ whole genome shotgun (WGS) entry which is preliminary data.</text>
</comment>
<dbReference type="Proteomes" id="UP001152049">
    <property type="component" value="Unassembled WGS sequence"/>
</dbReference>
<protein>
    <submittedName>
        <fullName evidence="1">Uncharacterized protein</fullName>
    </submittedName>
</protein>
<sequence length="79" mass="9069">MSYREECREEGLMDVLEDVQHIASKLWQVVEDVRNVFEDPTLVDEPGAAYLIANLESWLKTKKVFLDGWSSLIPMIGTL</sequence>
<name>A0A9W8RXQ1_9HYPO</name>
<dbReference type="AlphaFoldDB" id="A0A9W8RXQ1"/>
<organism evidence="1 2">
    <name type="scientific">Fusarium torreyae</name>
    <dbReference type="NCBI Taxonomy" id="1237075"/>
    <lineage>
        <taxon>Eukaryota</taxon>
        <taxon>Fungi</taxon>
        <taxon>Dikarya</taxon>
        <taxon>Ascomycota</taxon>
        <taxon>Pezizomycotina</taxon>
        <taxon>Sordariomycetes</taxon>
        <taxon>Hypocreomycetidae</taxon>
        <taxon>Hypocreales</taxon>
        <taxon>Nectriaceae</taxon>
        <taxon>Fusarium</taxon>
    </lineage>
</organism>
<dbReference type="EMBL" id="JAOQAZ010000019">
    <property type="protein sequence ID" value="KAJ4255968.1"/>
    <property type="molecule type" value="Genomic_DNA"/>
</dbReference>
<evidence type="ECO:0000313" key="1">
    <source>
        <dbReference type="EMBL" id="KAJ4255968.1"/>
    </source>
</evidence>
<evidence type="ECO:0000313" key="2">
    <source>
        <dbReference type="Proteomes" id="UP001152049"/>
    </source>
</evidence>
<keyword evidence="2" id="KW-1185">Reference proteome</keyword>